<evidence type="ECO:0000313" key="2">
    <source>
        <dbReference type="EMBL" id="GHE69050.1"/>
    </source>
</evidence>
<evidence type="ECO:0000256" key="1">
    <source>
        <dbReference type="SAM" id="MobiDB-lite"/>
    </source>
</evidence>
<keyword evidence="3" id="KW-1185">Reference proteome</keyword>
<feature type="region of interest" description="Disordered" evidence="1">
    <location>
        <begin position="39"/>
        <end position="63"/>
    </location>
</feature>
<name>A0A918ZT44_9ACTN</name>
<dbReference type="RefSeq" id="WP_190137552.1">
    <property type="nucleotide sequence ID" value="NZ_BNBT01000065.1"/>
</dbReference>
<sequence>MVPPKACDPRPDTEGSRGDEPTTHHTAIAQKAYDLDGAAAPSLVARTRGPHGRTSGGPLRRSSWCPPRCGAPVVLVPASIRARVGAAAAPVRHALGEIARGDL</sequence>
<gene>
    <name evidence="2" type="ORF">GCM10018785_41990</name>
</gene>
<reference evidence="2" key="1">
    <citation type="journal article" date="2014" name="Int. J. Syst. Evol. Microbiol.">
        <title>Complete genome sequence of Corynebacterium casei LMG S-19264T (=DSM 44701T), isolated from a smear-ripened cheese.</title>
        <authorList>
            <consortium name="US DOE Joint Genome Institute (JGI-PGF)"/>
            <person name="Walter F."/>
            <person name="Albersmeier A."/>
            <person name="Kalinowski J."/>
            <person name="Ruckert C."/>
        </authorList>
    </citation>
    <scope>NUCLEOTIDE SEQUENCE</scope>
    <source>
        <strain evidence="2">JCM 4784</strain>
    </source>
</reference>
<dbReference type="Proteomes" id="UP000608024">
    <property type="component" value="Unassembled WGS sequence"/>
</dbReference>
<proteinExistence type="predicted"/>
<protein>
    <submittedName>
        <fullName evidence="2">Uncharacterized protein</fullName>
    </submittedName>
</protein>
<organism evidence="2 3">
    <name type="scientific">Streptomyces longispororuber</name>
    <dbReference type="NCBI Taxonomy" id="68230"/>
    <lineage>
        <taxon>Bacteria</taxon>
        <taxon>Bacillati</taxon>
        <taxon>Actinomycetota</taxon>
        <taxon>Actinomycetes</taxon>
        <taxon>Kitasatosporales</taxon>
        <taxon>Streptomycetaceae</taxon>
        <taxon>Streptomyces</taxon>
    </lineage>
</organism>
<evidence type="ECO:0000313" key="3">
    <source>
        <dbReference type="Proteomes" id="UP000608024"/>
    </source>
</evidence>
<feature type="region of interest" description="Disordered" evidence="1">
    <location>
        <begin position="1"/>
        <end position="24"/>
    </location>
</feature>
<dbReference type="AlphaFoldDB" id="A0A918ZT44"/>
<comment type="caution">
    <text evidence="2">The sequence shown here is derived from an EMBL/GenBank/DDBJ whole genome shotgun (WGS) entry which is preliminary data.</text>
</comment>
<reference evidence="2" key="2">
    <citation type="submission" date="2020-09" db="EMBL/GenBank/DDBJ databases">
        <authorList>
            <person name="Sun Q."/>
            <person name="Ohkuma M."/>
        </authorList>
    </citation>
    <scope>NUCLEOTIDE SEQUENCE</scope>
    <source>
        <strain evidence="2">JCM 4784</strain>
    </source>
</reference>
<dbReference type="EMBL" id="BNBT01000065">
    <property type="protein sequence ID" value="GHE69050.1"/>
    <property type="molecule type" value="Genomic_DNA"/>
</dbReference>
<accession>A0A918ZT44</accession>
<feature type="compositionally biased region" description="Basic and acidic residues" evidence="1">
    <location>
        <begin position="7"/>
        <end position="23"/>
    </location>
</feature>